<evidence type="ECO:0000313" key="3">
    <source>
        <dbReference type="EMBL" id="WRL63853.1"/>
    </source>
</evidence>
<reference evidence="3 4" key="1">
    <citation type="submission" date="2023-12" db="EMBL/GenBank/DDBJ databases">
        <title>Blastococcus brunescens sp. nov., an actonobacterium isolated from sandstone collected in sahara desert.</title>
        <authorList>
            <person name="Gtari M."/>
            <person name="Ghodhbane F."/>
        </authorList>
    </citation>
    <scope>NUCLEOTIDE SEQUENCE [LARGE SCALE GENOMIC DNA]</scope>
    <source>
        <strain evidence="3 4">BMG 8361</strain>
    </source>
</reference>
<dbReference type="Pfam" id="PF09557">
    <property type="entry name" value="DUF2382"/>
    <property type="match status" value="1"/>
</dbReference>
<proteinExistence type="predicted"/>
<dbReference type="InterPro" id="IPR019060">
    <property type="entry name" value="DUF2382"/>
</dbReference>
<sequence length="90" mass="9672">MTRSEERLVVGTERVATTRARLVKYIVTEEVQITVPIRREEIRLEEVPIDAPDDGPGESLLTESTSVSGAGTPYPAACPTRSSCTPSGPS</sequence>
<dbReference type="Proteomes" id="UP001324287">
    <property type="component" value="Chromosome"/>
</dbReference>
<feature type="domain" description="DUF2382" evidence="2">
    <location>
        <begin position="1"/>
        <end position="62"/>
    </location>
</feature>
<evidence type="ECO:0000259" key="2">
    <source>
        <dbReference type="Pfam" id="PF09557"/>
    </source>
</evidence>
<protein>
    <submittedName>
        <fullName evidence="3">YsnF/AvaK domain-containing protein</fullName>
    </submittedName>
</protein>
<feature type="compositionally biased region" description="Polar residues" evidence="1">
    <location>
        <begin position="80"/>
        <end position="90"/>
    </location>
</feature>
<organism evidence="3 4">
    <name type="scientific">Blastococcus brunescens</name>
    <dbReference type="NCBI Taxonomy" id="1564165"/>
    <lineage>
        <taxon>Bacteria</taxon>
        <taxon>Bacillati</taxon>
        <taxon>Actinomycetota</taxon>
        <taxon>Actinomycetes</taxon>
        <taxon>Geodermatophilales</taxon>
        <taxon>Geodermatophilaceae</taxon>
        <taxon>Blastococcus</taxon>
    </lineage>
</organism>
<dbReference type="RefSeq" id="WP_324275183.1">
    <property type="nucleotide sequence ID" value="NZ_CP141261.1"/>
</dbReference>
<gene>
    <name evidence="3" type="ORF">U6N30_30260</name>
</gene>
<name>A0ABZ1AZ53_9ACTN</name>
<feature type="region of interest" description="Disordered" evidence="1">
    <location>
        <begin position="49"/>
        <end position="90"/>
    </location>
</feature>
<accession>A0ABZ1AZ53</accession>
<keyword evidence="4" id="KW-1185">Reference proteome</keyword>
<evidence type="ECO:0000256" key="1">
    <source>
        <dbReference type="SAM" id="MobiDB-lite"/>
    </source>
</evidence>
<dbReference type="EMBL" id="CP141261">
    <property type="protein sequence ID" value="WRL63853.1"/>
    <property type="molecule type" value="Genomic_DNA"/>
</dbReference>
<evidence type="ECO:0000313" key="4">
    <source>
        <dbReference type="Proteomes" id="UP001324287"/>
    </source>
</evidence>